<feature type="transmembrane region" description="Helical" evidence="2">
    <location>
        <begin position="497"/>
        <end position="515"/>
    </location>
</feature>
<keyword evidence="2" id="KW-0472">Membrane</keyword>
<gene>
    <name evidence="4" type="ORF">GCM10012275_15000</name>
</gene>
<feature type="signal peptide" evidence="3">
    <location>
        <begin position="1"/>
        <end position="27"/>
    </location>
</feature>
<feature type="region of interest" description="Disordered" evidence="1">
    <location>
        <begin position="459"/>
        <end position="484"/>
    </location>
</feature>
<reference evidence="4" key="1">
    <citation type="journal article" date="2014" name="Int. J. Syst. Evol. Microbiol.">
        <title>Complete genome sequence of Corynebacterium casei LMG S-19264T (=DSM 44701T), isolated from a smear-ripened cheese.</title>
        <authorList>
            <consortium name="US DOE Joint Genome Institute (JGI-PGF)"/>
            <person name="Walter F."/>
            <person name="Albersmeier A."/>
            <person name="Kalinowski J."/>
            <person name="Ruckert C."/>
        </authorList>
    </citation>
    <scope>NUCLEOTIDE SEQUENCE</scope>
    <source>
        <strain evidence="4">CGMCC 4.5737</strain>
    </source>
</reference>
<comment type="caution">
    <text evidence="4">The sequence shown here is derived from an EMBL/GenBank/DDBJ whole genome shotgun (WGS) entry which is preliminary data.</text>
</comment>
<feature type="region of interest" description="Disordered" evidence="1">
    <location>
        <begin position="24"/>
        <end position="56"/>
    </location>
</feature>
<protein>
    <submittedName>
        <fullName evidence="4">Uncharacterized protein</fullName>
    </submittedName>
</protein>
<evidence type="ECO:0000256" key="3">
    <source>
        <dbReference type="SAM" id="SignalP"/>
    </source>
</evidence>
<dbReference type="RefSeq" id="WP_189055234.1">
    <property type="nucleotide sequence ID" value="NZ_BMMK01000004.1"/>
</dbReference>
<keyword evidence="3" id="KW-0732">Signal</keyword>
<dbReference type="AlphaFoldDB" id="A0A8J3C9C7"/>
<feature type="chain" id="PRO_5035272482" evidence="3">
    <location>
        <begin position="28"/>
        <end position="530"/>
    </location>
</feature>
<feature type="region of interest" description="Disordered" evidence="1">
    <location>
        <begin position="125"/>
        <end position="163"/>
    </location>
</feature>
<proteinExistence type="predicted"/>
<accession>A0A8J3C9C7</accession>
<organism evidence="4 5">
    <name type="scientific">Longimycelium tulufanense</name>
    <dbReference type="NCBI Taxonomy" id="907463"/>
    <lineage>
        <taxon>Bacteria</taxon>
        <taxon>Bacillati</taxon>
        <taxon>Actinomycetota</taxon>
        <taxon>Actinomycetes</taxon>
        <taxon>Pseudonocardiales</taxon>
        <taxon>Pseudonocardiaceae</taxon>
        <taxon>Longimycelium</taxon>
    </lineage>
</organism>
<evidence type="ECO:0000256" key="1">
    <source>
        <dbReference type="SAM" id="MobiDB-lite"/>
    </source>
</evidence>
<keyword evidence="2" id="KW-0812">Transmembrane</keyword>
<feature type="compositionally biased region" description="Pro residues" evidence="1">
    <location>
        <begin position="469"/>
        <end position="484"/>
    </location>
</feature>
<dbReference type="EMBL" id="BMMK01000004">
    <property type="protein sequence ID" value="GGM44972.1"/>
    <property type="molecule type" value="Genomic_DNA"/>
</dbReference>
<reference evidence="4" key="2">
    <citation type="submission" date="2020-09" db="EMBL/GenBank/DDBJ databases">
        <authorList>
            <person name="Sun Q."/>
            <person name="Zhou Y."/>
        </authorList>
    </citation>
    <scope>NUCLEOTIDE SEQUENCE</scope>
    <source>
        <strain evidence="4">CGMCC 4.5737</strain>
    </source>
</reference>
<evidence type="ECO:0000256" key="2">
    <source>
        <dbReference type="SAM" id="Phobius"/>
    </source>
</evidence>
<name>A0A8J3C9C7_9PSEU</name>
<evidence type="ECO:0000313" key="5">
    <source>
        <dbReference type="Proteomes" id="UP000637578"/>
    </source>
</evidence>
<keyword evidence="5" id="KW-1185">Reference proteome</keyword>
<dbReference type="Proteomes" id="UP000637578">
    <property type="component" value="Unassembled WGS sequence"/>
</dbReference>
<feature type="compositionally biased region" description="Pro residues" evidence="1">
    <location>
        <begin position="26"/>
        <end position="53"/>
    </location>
</feature>
<evidence type="ECO:0000313" key="4">
    <source>
        <dbReference type="EMBL" id="GGM44972.1"/>
    </source>
</evidence>
<keyword evidence="2" id="KW-1133">Transmembrane helix</keyword>
<sequence length="530" mass="53904">MHRRLPLTVALPTAALLTALSAPPAAATPPTTPIPFPVDPGAPPDSAPRPPYSRPVVADAGSGLALVRLLPRSVETKTSLPGQSEHLPRQSAGEVGLGLATAQANSEAHLTYESAIAESAPLGFAVRGRAPRPPGSLTQTALPDNDKPLTRGHQLPEPPADALARAGVGEGSVHARWDQFLGACVDPIADARTSLASLSAVNVIPSLPANPDLAGLLPESAPSMPPEATKALIDGVQALSAPLHQLGGLLSGQGKADGSGSLVHAPGTLGVRSTVRLVDVEGLPGKAVRATSTVEVSSVRLLPGTPQEIRAEVVSQPTLTATSTGEENTSTLHYAAPVVRVVQTGQELAVLDAANPKLDVPVGVPIFTDDEPLQRPVIGALLPDGSPVPSALGRIDIAVLRLHIGQLSEKRTGASVGAVARLLDVQLVPTNALNLPDLPPALAQVAIGEQVARALAPRGGVTCGAPEQPAAPQPVPPQAAPTPPLAHTNAAYDAIPLLWLGAGLLLTGAILVSALPSPTRRRRSEAGTDG</sequence>